<evidence type="ECO:0000256" key="1">
    <source>
        <dbReference type="SAM" id="MobiDB-lite"/>
    </source>
</evidence>
<evidence type="ECO:0000313" key="4">
    <source>
        <dbReference type="Proteomes" id="UP000193435"/>
    </source>
</evidence>
<sequence>MEKLYNSPWFIRLTAFAFAILLFTYVNYENNSKVLTTNPLNGVSTSSSKIIANLPIVVDIDQEKYFVSGFPETASIEISGPTNIVSQTTASKAFDITAQNLDDLGVGTHRINLVAEGLSSDLNYTITPAEITIEIREKRVETFEIEVIFDESKLATGYLAEKPSLDYDTVEVSGAASTIEKINSVQTVVPLSENTNTNVKKTVSVNALDANGNQLDVVINPKEVTVSIEVNLNSKLLPIKLIKTGTPEIDYEYELGIEDEKNTSISVTGTPESLGNLSSFPLEIDVTGLTETATKEVSLPLAKGLSSIEPKKINVRITVKKKEKQQPSEADSTESSKESSMDSGNTESTSSSTIDSSTSENEAVKESNSTSGGKLDSSR</sequence>
<keyword evidence="2" id="KW-1133">Transmembrane helix</keyword>
<dbReference type="AlphaFoldDB" id="A0A1X7MSQ8"/>
<gene>
    <name evidence="3" type="ORF">SAMN04488700_0437</name>
</gene>
<evidence type="ECO:0000313" key="3">
    <source>
        <dbReference type="EMBL" id="SMH27066.1"/>
    </source>
</evidence>
<protein>
    <submittedName>
        <fullName evidence="3">YbbR domain-containing protein</fullName>
    </submittedName>
</protein>
<dbReference type="EMBL" id="FXBJ01000002">
    <property type="protein sequence ID" value="SMH27066.1"/>
    <property type="molecule type" value="Genomic_DNA"/>
</dbReference>
<feature type="compositionally biased region" description="Low complexity" evidence="1">
    <location>
        <begin position="341"/>
        <end position="359"/>
    </location>
</feature>
<dbReference type="PANTHER" id="PTHR37804">
    <property type="entry name" value="CDAA REGULATORY PROTEIN CDAR"/>
    <property type="match status" value="1"/>
</dbReference>
<dbReference type="PANTHER" id="PTHR37804:SF1">
    <property type="entry name" value="CDAA REGULATORY PROTEIN CDAR"/>
    <property type="match status" value="1"/>
</dbReference>
<feature type="transmembrane region" description="Helical" evidence="2">
    <location>
        <begin position="9"/>
        <end position="28"/>
    </location>
</feature>
<keyword evidence="2" id="KW-0812">Transmembrane</keyword>
<accession>A0A1X7MSQ8</accession>
<dbReference type="Proteomes" id="UP000193435">
    <property type="component" value="Unassembled WGS sequence"/>
</dbReference>
<keyword evidence="4" id="KW-1185">Reference proteome</keyword>
<proteinExistence type="predicted"/>
<dbReference type="Gene3D" id="2.170.120.30">
    <property type="match status" value="1"/>
</dbReference>
<feature type="region of interest" description="Disordered" evidence="1">
    <location>
        <begin position="318"/>
        <end position="379"/>
    </location>
</feature>
<dbReference type="Pfam" id="PF07949">
    <property type="entry name" value="YbbR"/>
    <property type="match status" value="3"/>
</dbReference>
<evidence type="ECO:0000256" key="2">
    <source>
        <dbReference type="SAM" id="Phobius"/>
    </source>
</evidence>
<name>A0A1X7MSQ8_9LACT</name>
<dbReference type="InterPro" id="IPR012505">
    <property type="entry name" value="YbbR"/>
</dbReference>
<keyword evidence="2" id="KW-0472">Membrane</keyword>
<dbReference type="STRING" id="1073423.SAMN04488700_0437"/>
<reference evidence="3 4" key="1">
    <citation type="submission" date="2017-04" db="EMBL/GenBank/DDBJ databases">
        <authorList>
            <person name="Afonso C.L."/>
            <person name="Miller P.J."/>
            <person name="Scott M.A."/>
            <person name="Spackman E."/>
            <person name="Goraichik I."/>
            <person name="Dimitrov K.M."/>
            <person name="Suarez D.L."/>
            <person name="Swayne D.E."/>
        </authorList>
    </citation>
    <scope>NUCLEOTIDE SEQUENCE [LARGE SCALE GENOMIC DNA]</scope>
    <source>
        <strain evidence="3 4">LMG26642</strain>
    </source>
</reference>
<dbReference type="OrthoDB" id="2139417at2"/>
<dbReference type="InterPro" id="IPR053154">
    <property type="entry name" value="c-di-AMP_regulator"/>
</dbReference>
<organism evidence="3 4">
    <name type="scientific">Carnobacterium iners</name>
    <dbReference type="NCBI Taxonomy" id="1073423"/>
    <lineage>
        <taxon>Bacteria</taxon>
        <taxon>Bacillati</taxon>
        <taxon>Bacillota</taxon>
        <taxon>Bacilli</taxon>
        <taxon>Lactobacillales</taxon>
        <taxon>Carnobacteriaceae</taxon>
        <taxon>Carnobacterium</taxon>
    </lineage>
</organism>
<dbReference type="Gene3D" id="2.170.120.40">
    <property type="entry name" value="YbbR-like domain"/>
    <property type="match status" value="2"/>
</dbReference>
<dbReference type="RefSeq" id="WP_085558771.1">
    <property type="nucleotide sequence ID" value="NZ_FOAH01000037.1"/>
</dbReference>